<sequence length="148" mass="16868">LIPPPFGLPGNVGNNLLAFAETLIFIVVESLVLFHLNLLPNSHRASCIPHKKWVQEASKCLYEAAANWFATWVGSQTDKQLDNWEKFKANIKHNFHVTESLQDIAIQLSNLSHKTTVTAYANEFKEIRQKFKTQHKLTMCTQEPHLST</sequence>
<keyword evidence="2" id="KW-1185">Reference proteome</keyword>
<proteinExistence type="predicted"/>
<comment type="caution">
    <text evidence="1">The sequence shown here is derived from an EMBL/GenBank/DDBJ whole genome shotgun (WGS) entry which is preliminary data.</text>
</comment>
<name>A0ACC2URJ4_9FUNG</name>
<dbReference type="EMBL" id="QTSX02000047">
    <property type="protein sequence ID" value="KAJ9089448.1"/>
    <property type="molecule type" value="Genomic_DNA"/>
</dbReference>
<protein>
    <submittedName>
        <fullName evidence="1">Uncharacterized protein</fullName>
    </submittedName>
</protein>
<accession>A0ACC2URJ4</accession>
<evidence type="ECO:0000313" key="1">
    <source>
        <dbReference type="EMBL" id="KAJ9089448.1"/>
    </source>
</evidence>
<evidence type="ECO:0000313" key="2">
    <source>
        <dbReference type="Proteomes" id="UP001165960"/>
    </source>
</evidence>
<reference evidence="1" key="1">
    <citation type="submission" date="2022-04" db="EMBL/GenBank/DDBJ databases">
        <title>Genome of the entomopathogenic fungus Entomophthora muscae.</title>
        <authorList>
            <person name="Elya C."/>
            <person name="Lovett B.R."/>
            <person name="Lee E."/>
            <person name="Macias A.M."/>
            <person name="Hajek A.E."/>
            <person name="De Bivort B.L."/>
            <person name="Kasson M.T."/>
            <person name="De Fine Licht H.H."/>
            <person name="Stajich J.E."/>
        </authorList>
    </citation>
    <scope>NUCLEOTIDE SEQUENCE</scope>
    <source>
        <strain evidence="1">Berkeley</strain>
    </source>
</reference>
<dbReference type="Proteomes" id="UP001165960">
    <property type="component" value="Unassembled WGS sequence"/>
</dbReference>
<gene>
    <name evidence="1" type="ORF">DSO57_1013013</name>
</gene>
<organism evidence="1 2">
    <name type="scientific">Entomophthora muscae</name>
    <dbReference type="NCBI Taxonomy" id="34485"/>
    <lineage>
        <taxon>Eukaryota</taxon>
        <taxon>Fungi</taxon>
        <taxon>Fungi incertae sedis</taxon>
        <taxon>Zoopagomycota</taxon>
        <taxon>Entomophthoromycotina</taxon>
        <taxon>Entomophthoromycetes</taxon>
        <taxon>Entomophthorales</taxon>
        <taxon>Entomophthoraceae</taxon>
        <taxon>Entomophthora</taxon>
    </lineage>
</organism>
<feature type="non-terminal residue" evidence="1">
    <location>
        <position position="1"/>
    </location>
</feature>